<dbReference type="SMART" id="SM00343">
    <property type="entry name" value="ZnF_C2HC"/>
    <property type="match status" value="2"/>
</dbReference>
<evidence type="ECO:0000259" key="6">
    <source>
        <dbReference type="PROSITE" id="PS50102"/>
    </source>
</evidence>
<dbReference type="Pfam" id="PF25516">
    <property type="entry name" value="PTPase"/>
    <property type="match status" value="1"/>
</dbReference>
<dbReference type="InterPro" id="IPR045735">
    <property type="entry name" value="Spore_III_AA_AAA+_ATPase"/>
</dbReference>
<dbReference type="SMART" id="SM00360">
    <property type="entry name" value="RRM"/>
    <property type="match status" value="1"/>
</dbReference>
<dbReference type="CDD" id="cd00009">
    <property type="entry name" value="AAA"/>
    <property type="match status" value="1"/>
</dbReference>
<proteinExistence type="predicted"/>
<dbReference type="PROSITE" id="PS50102">
    <property type="entry name" value="RRM"/>
    <property type="match status" value="1"/>
</dbReference>
<protein>
    <recommendedName>
        <fullName evidence="9">CCHC-type domain-containing protein</fullName>
    </recommendedName>
</protein>
<keyword evidence="3" id="KW-0862">Zinc</keyword>
<dbReference type="GO" id="GO:0003723">
    <property type="term" value="F:RNA binding"/>
    <property type="evidence" value="ECO:0007669"/>
    <property type="project" value="UniProtKB-UniRule"/>
</dbReference>
<dbReference type="FunFam" id="3.40.50.300:FF:001088">
    <property type="entry name" value="uncharacterized protein ycf45 isoform X2"/>
    <property type="match status" value="1"/>
</dbReference>
<accession>A0A2N9I7H9</accession>
<organism evidence="8">
    <name type="scientific">Fagus sylvatica</name>
    <name type="common">Beechnut</name>
    <dbReference type="NCBI Taxonomy" id="28930"/>
    <lineage>
        <taxon>Eukaryota</taxon>
        <taxon>Viridiplantae</taxon>
        <taxon>Streptophyta</taxon>
        <taxon>Embryophyta</taxon>
        <taxon>Tracheophyta</taxon>
        <taxon>Spermatophyta</taxon>
        <taxon>Magnoliopsida</taxon>
        <taxon>eudicotyledons</taxon>
        <taxon>Gunneridae</taxon>
        <taxon>Pentapetalae</taxon>
        <taxon>rosids</taxon>
        <taxon>fabids</taxon>
        <taxon>Fagales</taxon>
        <taxon>Fagaceae</taxon>
        <taxon>Fagus</taxon>
    </lineage>
</organism>
<dbReference type="SUPFAM" id="SSF52540">
    <property type="entry name" value="P-loop containing nucleoside triphosphate hydrolases"/>
    <property type="match status" value="1"/>
</dbReference>
<name>A0A2N9I7H9_FAGSY</name>
<dbReference type="AlphaFoldDB" id="A0A2N9I7H9"/>
<dbReference type="PANTHER" id="PTHR20953">
    <property type="entry name" value="KINASE-RELATED"/>
    <property type="match status" value="1"/>
</dbReference>
<feature type="region of interest" description="Disordered" evidence="5">
    <location>
        <begin position="56"/>
        <end position="96"/>
    </location>
</feature>
<reference evidence="8" key="1">
    <citation type="submission" date="2018-02" db="EMBL/GenBank/DDBJ databases">
        <authorList>
            <person name="Cohen D.B."/>
            <person name="Kent A.D."/>
        </authorList>
    </citation>
    <scope>NUCLEOTIDE SEQUENCE</scope>
</reference>
<dbReference type="InterPro" id="IPR003593">
    <property type="entry name" value="AAA+_ATPase"/>
</dbReference>
<feature type="domain" description="RRM" evidence="6">
    <location>
        <begin position="706"/>
        <end position="784"/>
    </location>
</feature>
<evidence type="ECO:0000256" key="1">
    <source>
        <dbReference type="ARBA" id="ARBA00022741"/>
    </source>
</evidence>
<dbReference type="InterPro" id="IPR036875">
    <property type="entry name" value="Znf_CCHC_sf"/>
</dbReference>
<keyword evidence="2" id="KW-0067">ATP-binding</keyword>
<feature type="domain" description="CCHC-type" evidence="7">
    <location>
        <begin position="815"/>
        <end position="829"/>
    </location>
</feature>
<keyword evidence="3" id="KW-0863">Zinc-finger</keyword>
<keyword evidence="3" id="KW-0479">Metal-binding</keyword>
<dbReference type="GO" id="GO:0008270">
    <property type="term" value="F:zinc ion binding"/>
    <property type="evidence" value="ECO:0007669"/>
    <property type="project" value="UniProtKB-KW"/>
</dbReference>
<evidence type="ECO:0000256" key="5">
    <source>
        <dbReference type="SAM" id="MobiDB-lite"/>
    </source>
</evidence>
<dbReference type="GO" id="GO:0005524">
    <property type="term" value="F:ATP binding"/>
    <property type="evidence" value="ECO:0007669"/>
    <property type="project" value="UniProtKB-KW"/>
</dbReference>
<dbReference type="Gene3D" id="3.40.50.300">
    <property type="entry name" value="P-loop containing nucleotide triphosphate hydrolases"/>
    <property type="match status" value="1"/>
</dbReference>
<dbReference type="SMART" id="SM00382">
    <property type="entry name" value="AAA"/>
    <property type="match status" value="1"/>
</dbReference>
<dbReference type="InterPro" id="IPR001878">
    <property type="entry name" value="Znf_CCHC"/>
</dbReference>
<dbReference type="Gene3D" id="3.30.70.330">
    <property type="match status" value="1"/>
</dbReference>
<dbReference type="Pfam" id="PF19568">
    <property type="entry name" value="Spore_III_AA"/>
    <property type="match status" value="1"/>
</dbReference>
<gene>
    <name evidence="8" type="ORF">FSB_LOCUS48494</name>
</gene>
<evidence type="ECO:0000256" key="4">
    <source>
        <dbReference type="PROSITE-ProRule" id="PRU00176"/>
    </source>
</evidence>
<feature type="compositionally biased region" description="Low complexity" evidence="5">
    <location>
        <begin position="79"/>
        <end position="96"/>
    </location>
</feature>
<dbReference type="InterPro" id="IPR000504">
    <property type="entry name" value="RRM_dom"/>
</dbReference>
<keyword evidence="4" id="KW-0694">RNA-binding</keyword>
<dbReference type="InterPro" id="IPR035979">
    <property type="entry name" value="RBD_domain_sf"/>
</dbReference>
<evidence type="ECO:0000313" key="8">
    <source>
        <dbReference type="EMBL" id="SPD20612.1"/>
    </source>
</evidence>
<dbReference type="SUPFAM" id="SSF57756">
    <property type="entry name" value="Retrovirus zinc finger-like domains"/>
    <property type="match status" value="2"/>
</dbReference>
<feature type="domain" description="CCHC-type" evidence="7">
    <location>
        <begin position="901"/>
        <end position="915"/>
    </location>
</feature>
<dbReference type="CDD" id="cd02645">
    <property type="entry name" value="R3H_AAA"/>
    <property type="match status" value="1"/>
</dbReference>
<dbReference type="Pfam" id="PF00076">
    <property type="entry name" value="RRM_1"/>
    <property type="match status" value="1"/>
</dbReference>
<dbReference type="PANTHER" id="PTHR20953:SF14">
    <property type="entry name" value="PROTEIN SEEDLING PLASTID DEVELOPMENT 1"/>
    <property type="match status" value="1"/>
</dbReference>
<evidence type="ECO:0008006" key="9">
    <source>
        <dbReference type="Google" id="ProtNLM"/>
    </source>
</evidence>
<dbReference type="PROSITE" id="PS50158">
    <property type="entry name" value="ZF_CCHC"/>
    <property type="match status" value="2"/>
</dbReference>
<dbReference type="InterPro" id="IPR027417">
    <property type="entry name" value="P-loop_NTPase"/>
</dbReference>
<dbReference type="EMBL" id="OIVN01005046">
    <property type="protein sequence ID" value="SPD20612.1"/>
    <property type="molecule type" value="Genomic_DNA"/>
</dbReference>
<dbReference type="Gene3D" id="4.10.60.10">
    <property type="entry name" value="Zinc finger, CCHC-type"/>
    <property type="match status" value="2"/>
</dbReference>
<dbReference type="InterPro" id="IPR012677">
    <property type="entry name" value="Nucleotide-bd_a/b_plait_sf"/>
</dbReference>
<evidence type="ECO:0000259" key="7">
    <source>
        <dbReference type="PROSITE" id="PS50158"/>
    </source>
</evidence>
<dbReference type="Pfam" id="PF00098">
    <property type="entry name" value="zf-CCHC"/>
    <property type="match status" value="2"/>
</dbReference>
<sequence>MRALNSHLVLIDLHTSWHSANQIPTSTLTYLKNSSNFISAISSSFRRTRGARCGIASSSKSAAPEIRRPSDRFFPGNGSSSSSSPNSTSTSTSTSRSSELKLFLELLPPRMGRELHQHEDIGELVEVVMDLGRKPLARFPSGDWVISEHPVKHEDLRHAISKVGDFSDDNRSGINNSLHRISAIRNRKMQIIGLTCRVGRAVSGSAEIIRDLIEGGGSILVIGPPGVGKTTLIREIARMLADEHMKRVVIVDTSNEIGGDGDVPHAGIGRARRMQVPNVHMQHNVMIEAVENHMPEVIIIDEIGTELEALAASTIAQRGVQLVGTAHGMTIDNIIKNPSLQILVGGIESVTLGDEEARKRKVQKTILERKGPPTFTCAVEMISKTECRVHHRLDATVDAILAVFRPTVNPKLNFYWLVGKLPLFEVRHMDVDDSDSLKYTLIPEEILTEKSDKVHIEKSDMADGKDVSAEIESGEEVGHPPSRSKKWSTNISVKRRSSPVCVYTYKILEADLLQVANVMGLEDEIDVTDDIGRADAILASGSEMKQNPWIRGIAKFHQLPVFVIKSNTMAQMVKAVRMIFEMESYYSVSKQRSLDIEIEDDAPTRKQSLEEIDALETLELEVKLEIDSTYMEVRLAIEYIVIPGGEPVELLPRRSEIIARQLELVESYQLAAENSGTELNPRLQILPQSKFGVWERKRVMAGQEDNRLFVGGLSLNVTVGRLERAFSRFGQIIQCQIIVDRNTGRPRGFGFITFDKRREMDNAIREMDGVELIGRVITVNQAQPKTWGGEDHLDHSYRGRGYGGGDRSVGPRPDKCFKCGCTGHWARDCSLAHGGPGLFSSHSKFGGAKRDHYMDDHYDGGQDGDSDCIDYTDYKFESHGCNGYRRGGYSGGERFGGQDECFKCGRTGHWARECPLAYGDHRGGGSFSSRSRFGDASELSGYGDCFGDRFDGRGNKYGNGSREQHVGDKANKYPRFKTIKTVTTVTQVML</sequence>
<keyword evidence="1" id="KW-0547">Nucleotide-binding</keyword>
<dbReference type="InterPro" id="IPR058670">
    <property type="entry name" value="PTPase_dom"/>
</dbReference>
<evidence type="ECO:0000256" key="2">
    <source>
        <dbReference type="ARBA" id="ARBA00022840"/>
    </source>
</evidence>
<dbReference type="InterPro" id="IPR034081">
    <property type="entry name" value="R3H_AAA"/>
</dbReference>
<dbReference type="SUPFAM" id="SSF54928">
    <property type="entry name" value="RNA-binding domain, RBD"/>
    <property type="match status" value="1"/>
</dbReference>
<evidence type="ECO:0000256" key="3">
    <source>
        <dbReference type="PROSITE-ProRule" id="PRU00047"/>
    </source>
</evidence>